<protein>
    <recommendedName>
        <fullName evidence="6">TAFII55 protein conserved region domain-containing protein</fullName>
    </recommendedName>
</protein>
<name>A0AAN7QHR5_9COLE</name>
<organism evidence="7 8">
    <name type="scientific">Aquatica leii</name>
    <dbReference type="NCBI Taxonomy" id="1421715"/>
    <lineage>
        <taxon>Eukaryota</taxon>
        <taxon>Metazoa</taxon>
        <taxon>Ecdysozoa</taxon>
        <taxon>Arthropoda</taxon>
        <taxon>Hexapoda</taxon>
        <taxon>Insecta</taxon>
        <taxon>Pterygota</taxon>
        <taxon>Neoptera</taxon>
        <taxon>Endopterygota</taxon>
        <taxon>Coleoptera</taxon>
        <taxon>Polyphaga</taxon>
        <taxon>Elateriformia</taxon>
        <taxon>Elateroidea</taxon>
        <taxon>Lampyridae</taxon>
        <taxon>Luciolinae</taxon>
        <taxon>Aquatica</taxon>
    </lineage>
</organism>
<keyword evidence="8" id="KW-1185">Reference proteome</keyword>
<comment type="subcellular location">
    <subcellularLocation>
        <location evidence="1">Nucleus</location>
    </subcellularLocation>
</comment>
<evidence type="ECO:0000256" key="5">
    <source>
        <dbReference type="ARBA" id="ARBA00023242"/>
    </source>
</evidence>
<evidence type="ECO:0000313" key="7">
    <source>
        <dbReference type="EMBL" id="KAK4878298.1"/>
    </source>
</evidence>
<evidence type="ECO:0000256" key="3">
    <source>
        <dbReference type="ARBA" id="ARBA00023015"/>
    </source>
</evidence>
<dbReference type="GO" id="GO:0005669">
    <property type="term" value="C:transcription factor TFIID complex"/>
    <property type="evidence" value="ECO:0007669"/>
    <property type="project" value="InterPro"/>
</dbReference>
<dbReference type="PANTHER" id="PTHR12228">
    <property type="entry name" value="TRANSCRIPTION INITIATION FACTOR TFIID 55 KD SUBUNIT-RELATED"/>
    <property type="match status" value="1"/>
</dbReference>
<keyword evidence="3" id="KW-0805">Transcription regulation</keyword>
<keyword evidence="5" id="KW-0539">Nucleus</keyword>
<proteinExistence type="inferred from homology"/>
<evidence type="ECO:0000256" key="2">
    <source>
        <dbReference type="ARBA" id="ARBA00009368"/>
    </source>
</evidence>
<evidence type="ECO:0000313" key="8">
    <source>
        <dbReference type="Proteomes" id="UP001353858"/>
    </source>
</evidence>
<keyword evidence="4" id="KW-0804">Transcription</keyword>
<dbReference type="InterPro" id="IPR037817">
    <property type="entry name" value="TAF7"/>
</dbReference>
<dbReference type="AlphaFoldDB" id="A0AAN7QHR5"/>
<dbReference type="GO" id="GO:0051123">
    <property type="term" value="P:RNA polymerase II preinitiation complex assembly"/>
    <property type="evidence" value="ECO:0007669"/>
    <property type="project" value="TreeGrafter"/>
</dbReference>
<gene>
    <name evidence="7" type="ORF">RN001_010804</name>
</gene>
<evidence type="ECO:0000259" key="6">
    <source>
        <dbReference type="SMART" id="SM01370"/>
    </source>
</evidence>
<comment type="similarity">
    <text evidence="2">Belongs to the TAF7 family.</text>
</comment>
<dbReference type="InterPro" id="IPR006751">
    <property type="entry name" value="TAFII55_prot_cons_reg"/>
</dbReference>
<dbReference type="Proteomes" id="UP001353858">
    <property type="component" value="Unassembled WGS sequence"/>
</dbReference>
<sequence length="197" mass="22654">MDSESDESIELEEQFILRLPLVQADVVRKSLKKSKSKKFKKLLKICLDEDNRTGTVIVKKRQLHAKIVDLPCIVDSNKTTDKAMIFKTANISQIMICQEEEFEDGDECSYPHGLAPSLKNGKKRRFRKVLRNEENPDDIAEIEKEVIWLLRADNEAVSTRFEFFYDEEKPINECSLFGEVITDSDTDLDTSSKSNSD</sequence>
<feature type="domain" description="TAFII55 protein conserved region" evidence="6">
    <location>
        <begin position="11"/>
        <end position="158"/>
    </location>
</feature>
<reference evidence="8" key="1">
    <citation type="submission" date="2023-01" db="EMBL/GenBank/DDBJ databases">
        <title>Key to firefly adult light organ development and bioluminescence: homeobox transcription factors regulate luciferase expression and transportation to peroxisome.</title>
        <authorList>
            <person name="Fu X."/>
        </authorList>
    </citation>
    <scope>NUCLEOTIDE SEQUENCE [LARGE SCALE GENOMIC DNA]</scope>
</reference>
<dbReference type="EMBL" id="JARPUR010000004">
    <property type="protein sequence ID" value="KAK4878298.1"/>
    <property type="molecule type" value="Genomic_DNA"/>
</dbReference>
<dbReference type="CDD" id="cd08047">
    <property type="entry name" value="TAF7"/>
    <property type="match status" value="1"/>
</dbReference>
<dbReference type="GO" id="GO:0016251">
    <property type="term" value="F:RNA polymerase II general transcription initiation factor activity"/>
    <property type="evidence" value="ECO:0007669"/>
    <property type="project" value="TreeGrafter"/>
</dbReference>
<comment type="caution">
    <text evidence="7">The sequence shown here is derived from an EMBL/GenBank/DDBJ whole genome shotgun (WGS) entry which is preliminary data.</text>
</comment>
<accession>A0AAN7QHR5</accession>
<dbReference type="PANTHER" id="PTHR12228:SF0">
    <property type="entry name" value="TATA-BOX BINDING PROTEIN ASSOCIATED FACTOR 7"/>
    <property type="match status" value="1"/>
</dbReference>
<dbReference type="SMART" id="SM01370">
    <property type="entry name" value="TAFII55_N"/>
    <property type="match status" value="1"/>
</dbReference>
<evidence type="ECO:0000256" key="4">
    <source>
        <dbReference type="ARBA" id="ARBA00023163"/>
    </source>
</evidence>
<dbReference type="Pfam" id="PF04658">
    <property type="entry name" value="TAFII55_N"/>
    <property type="match status" value="1"/>
</dbReference>
<evidence type="ECO:0000256" key="1">
    <source>
        <dbReference type="ARBA" id="ARBA00004123"/>
    </source>
</evidence>